<organism evidence="9 10">
    <name type="scientific">Ancylobacter pratisalsi</name>
    <dbReference type="NCBI Taxonomy" id="1745854"/>
    <lineage>
        <taxon>Bacteria</taxon>
        <taxon>Pseudomonadati</taxon>
        <taxon>Pseudomonadota</taxon>
        <taxon>Alphaproteobacteria</taxon>
        <taxon>Hyphomicrobiales</taxon>
        <taxon>Xanthobacteraceae</taxon>
        <taxon>Ancylobacter</taxon>
    </lineage>
</organism>
<dbReference type="Proteomes" id="UP000464751">
    <property type="component" value="Chromosome"/>
</dbReference>
<evidence type="ECO:0000256" key="6">
    <source>
        <dbReference type="ARBA" id="ARBA00022989"/>
    </source>
</evidence>
<keyword evidence="3" id="KW-0328">Glycosyltransferase</keyword>
<protein>
    <recommendedName>
        <fullName evidence="11">Glycosyltransferase RgtA/B/C/D-like domain-containing protein</fullName>
    </recommendedName>
</protein>
<dbReference type="KEGG" id="apra:G3A50_20565"/>
<evidence type="ECO:0000313" key="10">
    <source>
        <dbReference type="Proteomes" id="UP000464751"/>
    </source>
</evidence>
<evidence type="ECO:0000313" key="9">
    <source>
        <dbReference type="EMBL" id="QIB35836.1"/>
    </source>
</evidence>
<dbReference type="PANTHER" id="PTHR33908:SF11">
    <property type="entry name" value="MEMBRANE PROTEIN"/>
    <property type="match status" value="1"/>
</dbReference>
<sequence>MDRDAAFGLRVMQLALIGLCVYAAYILFIGLTFPIVDNFYFRQTQTALTTYWLLQGGPWFAYETPVLGAPWAIPFEFPVFQLIVAGVGALGVPLDAAGRLVNFLFFIATLWPLALLFRTLQLSRASYLATAILFVASPLYLYWSRTFLIESCALFFALFWLTLLVRYLAGGGLACVIGAIVAGTLAVLAKATTFPAFALLGALYALWILAGRLRSGESYSRLLAAVFVIGCIGLVPLAIGTVWVAYSDHVKMANQFGAMMTSSSLAKWNFGTLDQRLTARLWNEVLIGRMAPDILGYFFVVGVLLVGVGLVAPRRRWAVLAAILGFFTPILLFFNVHMVHSYYQVANAIFLLAAVGLGVGSLFENGHPRIALLGLAVLAGGQIAFFNASYRPVIKAEQVPIQDRLLRIGLVARENTRPDQSLIVIGDDWSSAIPYYAQRKSLAVGGWFPRPLVEHVVTDPQSLLGDRPLGGIVYCADMLPGFGDNQKLITDFVARRAVIGAYGGCQLLSPQQGP</sequence>
<feature type="transmembrane region" description="Helical" evidence="8">
    <location>
        <begin position="155"/>
        <end position="188"/>
    </location>
</feature>
<feature type="transmembrane region" description="Helical" evidence="8">
    <location>
        <begin position="317"/>
        <end position="336"/>
    </location>
</feature>
<dbReference type="RefSeq" id="WP_163076975.1">
    <property type="nucleotide sequence ID" value="NZ_CP048630.1"/>
</dbReference>
<keyword evidence="4" id="KW-0808">Transferase</keyword>
<dbReference type="EMBL" id="CP048630">
    <property type="protein sequence ID" value="QIB35836.1"/>
    <property type="molecule type" value="Genomic_DNA"/>
</dbReference>
<accession>A0A6P1YT07</accession>
<dbReference type="GO" id="GO:0009103">
    <property type="term" value="P:lipopolysaccharide biosynthetic process"/>
    <property type="evidence" value="ECO:0007669"/>
    <property type="project" value="UniProtKB-ARBA"/>
</dbReference>
<dbReference type="PANTHER" id="PTHR33908">
    <property type="entry name" value="MANNOSYLTRANSFERASE YKCB-RELATED"/>
    <property type="match status" value="1"/>
</dbReference>
<feature type="transmembrane region" description="Helical" evidence="8">
    <location>
        <begin position="12"/>
        <end position="36"/>
    </location>
</feature>
<dbReference type="GO" id="GO:0005886">
    <property type="term" value="C:plasma membrane"/>
    <property type="evidence" value="ECO:0007669"/>
    <property type="project" value="UniProtKB-SubCell"/>
</dbReference>
<feature type="transmembrane region" description="Helical" evidence="8">
    <location>
        <begin position="100"/>
        <end position="119"/>
    </location>
</feature>
<dbReference type="GO" id="GO:0016763">
    <property type="term" value="F:pentosyltransferase activity"/>
    <property type="evidence" value="ECO:0007669"/>
    <property type="project" value="TreeGrafter"/>
</dbReference>
<keyword evidence="10" id="KW-1185">Reference proteome</keyword>
<reference evidence="9 10" key="1">
    <citation type="submission" date="2020-02" db="EMBL/GenBank/DDBJ databases">
        <authorList>
            <person name="Li G."/>
        </authorList>
    </citation>
    <scope>NUCLEOTIDE SEQUENCE [LARGE SCALE GENOMIC DNA]</scope>
    <source>
        <strain evidence="9 10">DSM 102029</strain>
    </source>
</reference>
<evidence type="ECO:0000256" key="4">
    <source>
        <dbReference type="ARBA" id="ARBA00022679"/>
    </source>
</evidence>
<evidence type="ECO:0008006" key="11">
    <source>
        <dbReference type="Google" id="ProtNLM"/>
    </source>
</evidence>
<evidence type="ECO:0000256" key="7">
    <source>
        <dbReference type="ARBA" id="ARBA00023136"/>
    </source>
</evidence>
<keyword evidence="6 8" id="KW-1133">Transmembrane helix</keyword>
<keyword evidence="5 8" id="KW-0812">Transmembrane</keyword>
<evidence type="ECO:0000256" key="5">
    <source>
        <dbReference type="ARBA" id="ARBA00022692"/>
    </source>
</evidence>
<keyword evidence="7 8" id="KW-0472">Membrane</keyword>
<gene>
    <name evidence="9" type="ORF">G3A50_20565</name>
</gene>
<dbReference type="AlphaFoldDB" id="A0A6P1YT07"/>
<feature type="transmembrane region" description="Helical" evidence="8">
    <location>
        <begin position="342"/>
        <end position="363"/>
    </location>
</feature>
<feature type="transmembrane region" description="Helical" evidence="8">
    <location>
        <begin position="71"/>
        <end position="93"/>
    </location>
</feature>
<feature type="transmembrane region" description="Helical" evidence="8">
    <location>
        <begin position="194"/>
        <end position="210"/>
    </location>
</feature>
<dbReference type="InterPro" id="IPR050297">
    <property type="entry name" value="LipidA_mod_glycosyltrf_83"/>
</dbReference>
<name>A0A6P1YT07_9HYPH</name>
<keyword evidence="2" id="KW-1003">Cell membrane</keyword>
<proteinExistence type="predicted"/>
<comment type="subcellular location">
    <subcellularLocation>
        <location evidence="1">Cell membrane</location>
        <topology evidence="1">Multi-pass membrane protein</topology>
    </subcellularLocation>
</comment>
<evidence type="ECO:0000256" key="3">
    <source>
        <dbReference type="ARBA" id="ARBA00022676"/>
    </source>
</evidence>
<evidence type="ECO:0000256" key="1">
    <source>
        <dbReference type="ARBA" id="ARBA00004651"/>
    </source>
</evidence>
<feature type="transmembrane region" description="Helical" evidence="8">
    <location>
        <begin position="370"/>
        <end position="390"/>
    </location>
</feature>
<evidence type="ECO:0000256" key="2">
    <source>
        <dbReference type="ARBA" id="ARBA00022475"/>
    </source>
</evidence>
<evidence type="ECO:0000256" key="8">
    <source>
        <dbReference type="SAM" id="Phobius"/>
    </source>
</evidence>
<feature type="transmembrane region" description="Helical" evidence="8">
    <location>
        <begin position="222"/>
        <end position="246"/>
    </location>
</feature>
<feature type="transmembrane region" description="Helical" evidence="8">
    <location>
        <begin position="294"/>
        <end position="312"/>
    </location>
</feature>